<dbReference type="Proteomes" id="UP001146120">
    <property type="component" value="Unassembled WGS sequence"/>
</dbReference>
<gene>
    <name evidence="5" type="ORF">N0F65_012900</name>
</gene>
<accession>A0AAV2YTI4</accession>
<name>A0AAV2YTI4_9STRA</name>
<reference evidence="5" key="1">
    <citation type="submission" date="2022-11" db="EMBL/GenBank/DDBJ databases">
        <authorList>
            <person name="Morgan W.R."/>
            <person name="Tartar A."/>
        </authorList>
    </citation>
    <scope>NUCLEOTIDE SEQUENCE</scope>
    <source>
        <strain evidence="5">ARSEF 373</strain>
    </source>
</reference>
<evidence type="ECO:0000313" key="5">
    <source>
        <dbReference type="EMBL" id="DAZ97031.1"/>
    </source>
</evidence>
<evidence type="ECO:0000313" key="6">
    <source>
        <dbReference type="Proteomes" id="UP001146120"/>
    </source>
</evidence>
<protein>
    <recommendedName>
        <fullName evidence="4">SF3 helicase domain-containing protein</fullName>
    </recommendedName>
</protein>
<dbReference type="PANTHER" id="PTHR35372">
    <property type="entry name" value="ATP BINDING PROTEIN-RELATED"/>
    <property type="match status" value="1"/>
</dbReference>
<keyword evidence="1" id="KW-0547">Nucleotide-binding</keyword>
<proteinExistence type="predicted"/>
<evidence type="ECO:0000256" key="1">
    <source>
        <dbReference type="ARBA" id="ARBA00022741"/>
    </source>
</evidence>
<keyword evidence="6" id="KW-1185">Reference proteome</keyword>
<organism evidence="5 6">
    <name type="scientific">Lagenidium giganteum</name>
    <dbReference type="NCBI Taxonomy" id="4803"/>
    <lineage>
        <taxon>Eukaryota</taxon>
        <taxon>Sar</taxon>
        <taxon>Stramenopiles</taxon>
        <taxon>Oomycota</taxon>
        <taxon>Peronosporomycetes</taxon>
        <taxon>Pythiales</taxon>
        <taxon>Pythiaceae</taxon>
    </lineage>
</organism>
<dbReference type="AlphaFoldDB" id="A0AAV2YTI4"/>
<dbReference type="InterPro" id="IPR027417">
    <property type="entry name" value="P-loop_NTPase"/>
</dbReference>
<feature type="non-terminal residue" evidence="5">
    <location>
        <position position="888"/>
    </location>
</feature>
<keyword evidence="3" id="KW-0067">ATP-binding</keyword>
<keyword evidence="2" id="KW-0378">Hydrolase</keyword>
<dbReference type="InterPro" id="IPR014015">
    <property type="entry name" value="Helicase_SF3_DNA-vir"/>
</dbReference>
<dbReference type="SUPFAM" id="SSF52540">
    <property type="entry name" value="P-loop containing nucleoside triphosphate hydrolases"/>
    <property type="match status" value="1"/>
</dbReference>
<dbReference type="Gene3D" id="3.40.50.300">
    <property type="entry name" value="P-loop containing nucleotide triphosphate hydrolases"/>
    <property type="match status" value="1"/>
</dbReference>
<dbReference type="InterPro" id="IPR045455">
    <property type="entry name" value="NrS-1_pol-like_helicase"/>
</dbReference>
<dbReference type="InterPro" id="IPR051620">
    <property type="entry name" value="ORF904-like_C"/>
</dbReference>
<dbReference type="Pfam" id="PF19263">
    <property type="entry name" value="DUF5906"/>
    <property type="match status" value="1"/>
</dbReference>
<dbReference type="GO" id="GO:0016787">
    <property type="term" value="F:hydrolase activity"/>
    <property type="evidence" value="ECO:0007669"/>
    <property type="project" value="UniProtKB-KW"/>
</dbReference>
<evidence type="ECO:0000259" key="4">
    <source>
        <dbReference type="PROSITE" id="PS51206"/>
    </source>
</evidence>
<evidence type="ECO:0000256" key="2">
    <source>
        <dbReference type="ARBA" id="ARBA00022801"/>
    </source>
</evidence>
<comment type="caution">
    <text evidence="5">The sequence shown here is derived from an EMBL/GenBank/DDBJ whole genome shotgun (WGS) entry which is preliminary data.</text>
</comment>
<dbReference type="GO" id="GO:0005524">
    <property type="term" value="F:ATP binding"/>
    <property type="evidence" value="ECO:0007669"/>
    <property type="project" value="UniProtKB-KW"/>
</dbReference>
<dbReference type="PROSITE" id="PS51206">
    <property type="entry name" value="SF3_HELICASE_1"/>
    <property type="match status" value="1"/>
</dbReference>
<dbReference type="EMBL" id="DAKRPA010000148">
    <property type="protein sequence ID" value="DAZ97031.1"/>
    <property type="molecule type" value="Genomic_DNA"/>
</dbReference>
<sequence>MCSVDGCTRKCYKDTPCCWIHRGKVGQFAKATEPEVALEVTEVVESKPVEVDIDDFDGFDNDVDEVKPTENLFEYTVTHRGDEYSHWINKHAKKGYVSFTLYIDGLRYCHETKDAHVLQVVDGNGKNRRYVWLYDYCDRSAFVKFAHEQLKHECHEVFIGGRKIKFFIDCDQKLSNAQFEAFRMTSDQLVQQMAADYMTVFGHALEYNDAYYDRYADGIDYLVTNRSRKLPDNSTKISTHIVTNVAFSVAECKAIVKYMLQELFIALDGVSDEYINFLKACVDVQPYRKNGSLSLPGGNKNETTIHHTSGHLLEHSLTDELNVKFEEKSREVFEESSSEFINKAIQNVKKIEDYDESKMDVYGRLPKGNFLYVKRTGKSYCSVCKRDHESDDTMLLIFNEEKQSAWWKCTHAPSGIKAKRWYGKGKQEIMVDDNTFSADEIAEFKAVASDSTKPSPDRKLTTAQLLKLKLIEKIGVEYRRAYGTGAIYQRKTDFYYTYKYNDPKLFLNDMFADDEMYHLCSSKDSNELIQFIKSTVHPKFPFIELSYDYIGFTNGVYNLSTAKFIELADIPKNVQVRKYINQEFRVVDTPMFDKYLSFQFDDPEVREFIYFLLGRCLTRLDDKFDFMVMLKGQGGSGKSLLANLIKHAFGNDQVGLLSASFQNIFGLSEFANKQIVCCDDMPHNIAKTLPRSFFLSMMTRGAISCPVKGKISIDVADWNIPTIINSNHMPNYKDESGEIVRRTMIVEFSKQVPFEEVDIDLEDKIKGSEFPSLLHRFRSTYLAYKTKYKGKAVRSFMPRDLIENSDNFRAEANNSFGFAISKVVFSEGNKVSRASMRSHMLDWIKEKYSLMKVPKEQLNPQEICRIDNRIKYVEEKICRYCGNRHKKG</sequence>
<reference evidence="5" key="2">
    <citation type="journal article" date="2023" name="Microbiol Resour">
        <title>Decontamination and Annotation of the Draft Genome Sequence of the Oomycete Lagenidium giganteum ARSEF 373.</title>
        <authorList>
            <person name="Morgan W.R."/>
            <person name="Tartar A."/>
        </authorList>
    </citation>
    <scope>NUCLEOTIDE SEQUENCE</scope>
    <source>
        <strain evidence="5">ARSEF 373</strain>
    </source>
</reference>
<dbReference type="PANTHER" id="PTHR35372:SF2">
    <property type="entry name" value="SF3 HELICASE DOMAIN-CONTAINING PROTEIN"/>
    <property type="match status" value="1"/>
</dbReference>
<evidence type="ECO:0000256" key="3">
    <source>
        <dbReference type="ARBA" id="ARBA00022840"/>
    </source>
</evidence>
<feature type="domain" description="SF3 helicase" evidence="4">
    <location>
        <begin position="604"/>
        <end position="761"/>
    </location>
</feature>